<protein>
    <submittedName>
        <fullName evidence="1">Uncharacterized protein</fullName>
    </submittedName>
</protein>
<dbReference type="EMBL" id="CP036267">
    <property type="protein sequence ID" value="QDT31467.1"/>
    <property type="molecule type" value="Genomic_DNA"/>
</dbReference>
<gene>
    <name evidence="1" type="ORF">Mal48_07000</name>
</gene>
<evidence type="ECO:0000313" key="2">
    <source>
        <dbReference type="Proteomes" id="UP000315724"/>
    </source>
</evidence>
<dbReference type="Proteomes" id="UP000315724">
    <property type="component" value="Chromosome"/>
</dbReference>
<reference evidence="1 2" key="1">
    <citation type="submission" date="2019-02" db="EMBL/GenBank/DDBJ databases">
        <title>Deep-cultivation of Planctomycetes and their phenomic and genomic characterization uncovers novel biology.</title>
        <authorList>
            <person name="Wiegand S."/>
            <person name="Jogler M."/>
            <person name="Boedeker C."/>
            <person name="Pinto D."/>
            <person name="Vollmers J."/>
            <person name="Rivas-Marin E."/>
            <person name="Kohn T."/>
            <person name="Peeters S.H."/>
            <person name="Heuer A."/>
            <person name="Rast P."/>
            <person name="Oberbeckmann S."/>
            <person name="Bunk B."/>
            <person name="Jeske O."/>
            <person name="Meyerdierks A."/>
            <person name="Storesund J.E."/>
            <person name="Kallscheuer N."/>
            <person name="Luecker S."/>
            <person name="Lage O.M."/>
            <person name="Pohl T."/>
            <person name="Merkel B.J."/>
            <person name="Hornburger P."/>
            <person name="Mueller R.-W."/>
            <person name="Bruemmer F."/>
            <person name="Labrenz M."/>
            <person name="Spormann A.M."/>
            <person name="Op den Camp H."/>
            <person name="Overmann J."/>
            <person name="Amann R."/>
            <person name="Jetten M.S.M."/>
            <person name="Mascher T."/>
            <person name="Medema M.H."/>
            <person name="Devos D.P."/>
            <person name="Kaster A.-K."/>
            <person name="Ovreas L."/>
            <person name="Rohde M."/>
            <person name="Galperin M.Y."/>
            <person name="Jogler C."/>
        </authorList>
    </citation>
    <scope>NUCLEOTIDE SEQUENCE [LARGE SCALE GENOMIC DNA]</scope>
    <source>
        <strain evidence="1 2">Mal48</strain>
    </source>
</reference>
<proteinExistence type="predicted"/>
<dbReference type="KEGG" id="tpol:Mal48_07000"/>
<keyword evidence="2" id="KW-1185">Reference proteome</keyword>
<dbReference type="AlphaFoldDB" id="A0A517QIW1"/>
<evidence type="ECO:0000313" key="1">
    <source>
        <dbReference type="EMBL" id="QDT31467.1"/>
    </source>
</evidence>
<sequence>MPHVPADVNPIILAAKLDGCWIPGRIFGRIKDDCVGPNMRKYFRVRPLYADPPEVRVDCPVFVRDNGANRNIGPIPIP</sequence>
<organism evidence="1 2">
    <name type="scientific">Thalassoglobus polymorphus</name>
    <dbReference type="NCBI Taxonomy" id="2527994"/>
    <lineage>
        <taxon>Bacteria</taxon>
        <taxon>Pseudomonadati</taxon>
        <taxon>Planctomycetota</taxon>
        <taxon>Planctomycetia</taxon>
        <taxon>Planctomycetales</taxon>
        <taxon>Planctomycetaceae</taxon>
        <taxon>Thalassoglobus</taxon>
    </lineage>
</organism>
<name>A0A517QIW1_9PLAN</name>
<accession>A0A517QIW1</accession>